<evidence type="ECO:0000256" key="2">
    <source>
        <dbReference type="ARBA" id="ARBA00009477"/>
    </source>
</evidence>
<protein>
    <submittedName>
        <fullName evidence="8">NHLM bacteriocin system secretion protein</fullName>
    </submittedName>
</protein>
<evidence type="ECO:0000313" key="9">
    <source>
        <dbReference type="Proteomes" id="UP000192738"/>
    </source>
</evidence>
<gene>
    <name evidence="8" type="ORF">SAMN04488500_11234</name>
</gene>
<dbReference type="InterPro" id="IPR058647">
    <property type="entry name" value="BSH_CzcB-like"/>
</dbReference>
<organism evidence="8 9">
    <name type="scientific">Sporomusa malonica</name>
    <dbReference type="NCBI Taxonomy" id="112901"/>
    <lineage>
        <taxon>Bacteria</taxon>
        <taxon>Bacillati</taxon>
        <taxon>Bacillota</taxon>
        <taxon>Negativicutes</taxon>
        <taxon>Selenomonadales</taxon>
        <taxon>Sporomusaceae</taxon>
        <taxon>Sporomusa</taxon>
    </lineage>
</organism>
<dbReference type="InterPro" id="IPR050739">
    <property type="entry name" value="MFP"/>
</dbReference>
<dbReference type="EMBL" id="FWXI01000012">
    <property type="protein sequence ID" value="SMC89506.1"/>
    <property type="molecule type" value="Genomic_DNA"/>
</dbReference>
<dbReference type="Pfam" id="PF25973">
    <property type="entry name" value="BSH_CzcB"/>
    <property type="match status" value="1"/>
</dbReference>
<evidence type="ECO:0000313" key="8">
    <source>
        <dbReference type="EMBL" id="SMC89506.1"/>
    </source>
</evidence>
<dbReference type="STRING" id="112901.SAMN04488500_11234"/>
<dbReference type="PANTHER" id="PTHR30386">
    <property type="entry name" value="MEMBRANE FUSION SUBUNIT OF EMRAB-TOLC MULTIDRUG EFFLUX PUMP"/>
    <property type="match status" value="1"/>
</dbReference>
<name>A0A1W2CX14_9FIRM</name>
<dbReference type="Gene3D" id="2.40.50.100">
    <property type="match status" value="1"/>
</dbReference>
<evidence type="ECO:0000256" key="6">
    <source>
        <dbReference type="SAM" id="Phobius"/>
    </source>
</evidence>
<evidence type="ECO:0000256" key="5">
    <source>
        <dbReference type="ARBA" id="ARBA00023136"/>
    </source>
</evidence>
<dbReference type="AlphaFoldDB" id="A0A1W2CX14"/>
<dbReference type="OrthoDB" id="8439633at2"/>
<sequence length="321" mass="34555">MAMEQSRGVFQQKALDRLRSPEELDKLVSITTPLGWVTLAAILLLIFSGMIWAVFGVMATKVNGAGMIIDSNGVANIVPLASGKIVQLHVEMGARIHKGQVVATMIQPATGQDIARVRGEMSTASSIADMTGKAAQLDALFAKQSSEDKIVSSFDGVVTEQKVKLGQLIQAGDPIFGVRLDQEREDLDVVLYVPVLDGKKIMPGMIIQVNPGAVDTSEYGSLIARVNQVSEYPVSSESIYNWVGNKEMTNWITQRGGGAVVEVRGDLIKDKETASGYLWSSVRGSPDPITPGAACTGSIVVKREPPVAKAFRKLTNWLRSD</sequence>
<keyword evidence="3 6" id="KW-0812">Transmembrane</keyword>
<dbReference type="PANTHER" id="PTHR30386:SF26">
    <property type="entry name" value="TRANSPORT PROTEIN COMB"/>
    <property type="match status" value="1"/>
</dbReference>
<keyword evidence="5 6" id="KW-0472">Membrane</keyword>
<evidence type="ECO:0000256" key="1">
    <source>
        <dbReference type="ARBA" id="ARBA00004167"/>
    </source>
</evidence>
<comment type="similarity">
    <text evidence="2">Belongs to the membrane fusion protein (MFP) (TC 8.A.1) family.</text>
</comment>
<comment type="subcellular location">
    <subcellularLocation>
        <location evidence="1">Membrane</location>
        <topology evidence="1">Single-pass membrane protein</topology>
    </subcellularLocation>
</comment>
<dbReference type="Proteomes" id="UP000192738">
    <property type="component" value="Unassembled WGS sequence"/>
</dbReference>
<feature type="transmembrane region" description="Helical" evidence="6">
    <location>
        <begin position="34"/>
        <end position="59"/>
    </location>
</feature>
<keyword evidence="9" id="KW-1185">Reference proteome</keyword>
<proteinExistence type="inferred from homology"/>
<accession>A0A1W2CX14</accession>
<evidence type="ECO:0000256" key="3">
    <source>
        <dbReference type="ARBA" id="ARBA00022692"/>
    </source>
</evidence>
<keyword evidence="4 6" id="KW-1133">Transmembrane helix</keyword>
<feature type="domain" description="CzcB-like barrel-sandwich hybrid" evidence="7">
    <location>
        <begin position="74"/>
        <end position="178"/>
    </location>
</feature>
<reference evidence="8 9" key="1">
    <citation type="submission" date="2017-04" db="EMBL/GenBank/DDBJ databases">
        <authorList>
            <person name="Afonso C.L."/>
            <person name="Miller P.J."/>
            <person name="Scott M.A."/>
            <person name="Spackman E."/>
            <person name="Goraichik I."/>
            <person name="Dimitrov K.M."/>
            <person name="Suarez D.L."/>
            <person name="Swayne D.E."/>
        </authorList>
    </citation>
    <scope>NUCLEOTIDE SEQUENCE [LARGE SCALE GENOMIC DNA]</scope>
    <source>
        <strain evidence="8 9">DSM 5090</strain>
    </source>
</reference>
<dbReference type="GO" id="GO:0016020">
    <property type="term" value="C:membrane"/>
    <property type="evidence" value="ECO:0007669"/>
    <property type="project" value="UniProtKB-SubCell"/>
</dbReference>
<evidence type="ECO:0000256" key="4">
    <source>
        <dbReference type="ARBA" id="ARBA00022989"/>
    </source>
</evidence>
<evidence type="ECO:0000259" key="7">
    <source>
        <dbReference type="Pfam" id="PF25973"/>
    </source>
</evidence>